<evidence type="ECO:0000256" key="1">
    <source>
        <dbReference type="SAM" id="Phobius"/>
    </source>
</evidence>
<keyword evidence="1" id="KW-1133">Transmembrane helix</keyword>
<sequence>MKKHYYLFFLFLLITINSAFAQTGYYMEFSADYTEDILQQKFNTTWQGYTPQIESIQGNIVYFQTEKDVLRAFVNPSYSADSLFVSNVDLYINNELTEYTIYKMTSQTSKDFNYTSYSPCGAYLFGSSYGKYLYSGSNVYLDGVSCWGSTSGTVYGDYNAILTNAGTVSIIANYDSTQPPNSIVWLVAKGAVDIPTANQRLVTPLPRGTIKLIVDDCNLKIGGKIQSITNNTELYVPVGTYTLEFSKAGFWNESRTLTVIENETINLNVDLFPESSIFKISQLDTVNTYQNNEFVVKMNVAPVQEVTSVRLEFPTTEAVSVRKGIEEITKNSDNIYQLGTIGTEGTELTLRLPAGALTGSRYINMRITGADYSGELYVQNKMINYNVQELPIQVDIPSLVAGNNNIKITDKSGGAQRLSILLKDEDTNVYSKDYDLGAYQSINFDVDLEVKDYILTISTDNYEAKYTLNIKNAVIVPTKSFEISKGSELRVPLQITNPYPLTKYYTVKLQGTSESCLTNNTELTYSIAPQETKTVYAIANLKDSLQYDSYSTITKVILDNEEIHSETITINIKTSGFIPIIDDENGISSNTLIIGGITIIILGGGILYLRSRKKGKKVIK</sequence>
<evidence type="ECO:0000313" key="2">
    <source>
        <dbReference type="EMBL" id="ADI35974.1"/>
    </source>
</evidence>
<accession>D7DS64</accession>
<protein>
    <recommendedName>
        <fullName evidence="4">PEGA domain-containing protein</fullName>
    </recommendedName>
</protein>
<evidence type="ECO:0000313" key="3">
    <source>
        <dbReference type="Proteomes" id="UP000007722"/>
    </source>
</evidence>
<dbReference type="eggNOG" id="arCOG06635">
    <property type="taxonomic scope" value="Archaea"/>
</dbReference>
<organism evidence="2 3">
    <name type="scientific">Methanococcus voltae (strain ATCC BAA-1334 / A3)</name>
    <dbReference type="NCBI Taxonomy" id="456320"/>
    <lineage>
        <taxon>Archaea</taxon>
        <taxon>Methanobacteriati</taxon>
        <taxon>Methanobacteriota</taxon>
        <taxon>Methanomada group</taxon>
        <taxon>Methanococci</taxon>
        <taxon>Methanococcales</taxon>
        <taxon>Methanococcaceae</taxon>
        <taxon>Methanococcus</taxon>
    </lineage>
</organism>
<dbReference type="Proteomes" id="UP000007722">
    <property type="component" value="Chromosome"/>
</dbReference>
<dbReference type="InParanoid" id="D7DS64"/>
<evidence type="ECO:0008006" key="4">
    <source>
        <dbReference type="Google" id="ProtNLM"/>
    </source>
</evidence>
<dbReference type="EMBL" id="CP002057">
    <property type="protein sequence ID" value="ADI35974.1"/>
    <property type="molecule type" value="Genomic_DNA"/>
</dbReference>
<keyword evidence="1" id="KW-0472">Membrane</keyword>
<proteinExistence type="predicted"/>
<dbReference type="AlphaFoldDB" id="D7DS64"/>
<keyword evidence="1" id="KW-0812">Transmembrane</keyword>
<dbReference type="KEGG" id="mvo:Mvol_0314"/>
<reference evidence="2 3" key="1">
    <citation type="submission" date="2010-05" db="EMBL/GenBank/DDBJ databases">
        <title>Complete sequence of Methanococcus voltae A3.</title>
        <authorList>
            <consortium name="US DOE Joint Genome Institute"/>
            <person name="Lucas S."/>
            <person name="Copeland A."/>
            <person name="Lapidus A."/>
            <person name="Cheng J.-F."/>
            <person name="Bruce D."/>
            <person name="Goodwin L."/>
            <person name="Pitluck S."/>
            <person name="Lowry S."/>
            <person name="Clum A."/>
            <person name="Land M."/>
            <person name="Hauser L."/>
            <person name="Kyrpides N."/>
            <person name="Mikhailova N."/>
            <person name="Whitman W.B."/>
            <person name="Woyke T."/>
        </authorList>
    </citation>
    <scope>NUCLEOTIDE SEQUENCE [LARGE SCALE GENOMIC DNA]</scope>
    <source>
        <strain evidence="3">ATCC BAA-1334 / A3</strain>
    </source>
</reference>
<keyword evidence="3" id="KW-1185">Reference proteome</keyword>
<name>D7DS64_METV3</name>
<gene>
    <name evidence="2" type="ordered locus">Mvol_0314</name>
</gene>
<dbReference type="HOGENOM" id="CLU_028162_0_0_2"/>
<dbReference type="STRING" id="456320.Mvol_0314"/>
<feature type="transmembrane region" description="Helical" evidence="1">
    <location>
        <begin position="592"/>
        <end position="610"/>
    </location>
</feature>